<reference evidence="2 3" key="1">
    <citation type="submission" date="2019-09" db="EMBL/GenBank/DDBJ databases">
        <title>Draft genome of the ectomycorrhizal ascomycete Sphaerosporella brunnea.</title>
        <authorList>
            <consortium name="DOE Joint Genome Institute"/>
            <person name="Benucci G.M."/>
            <person name="Marozzi G."/>
            <person name="Antonielli L."/>
            <person name="Sanchez S."/>
            <person name="Marco P."/>
            <person name="Wang X."/>
            <person name="Falini L.B."/>
            <person name="Barry K."/>
            <person name="Haridas S."/>
            <person name="Lipzen A."/>
            <person name="Labutti K."/>
            <person name="Grigoriev I.V."/>
            <person name="Murat C."/>
            <person name="Martin F."/>
            <person name="Albertini E."/>
            <person name="Donnini D."/>
            <person name="Bonito G."/>
        </authorList>
    </citation>
    <scope>NUCLEOTIDE SEQUENCE [LARGE SCALE GENOMIC DNA]</scope>
    <source>
        <strain evidence="2 3">Sb_GMNB300</strain>
    </source>
</reference>
<dbReference type="EMBL" id="VXIS01000157">
    <property type="protein sequence ID" value="KAA8900211.1"/>
    <property type="molecule type" value="Genomic_DNA"/>
</dbReference>
<comment type="caution">
    <text evidence="2">The sequence shown here is derived from an EMBL/GenBank/DDBJ whole genome shotgun (WGS) entry which is preliminary data.</text>
</comment>
<dbReference type="Proteomes" id="UP000326924">
    <property type="component" value="Unassembled WGS sequence"/>
</dbReference>
<dbReference type="InParanoid" id="A0A5J5EQU5"/>
<protein>
    <submittedName>
        <fullName evidence="2">Uncharacterized protein</fullName>
    </submittedName>
</protein>
<feature type="compositionally biased region" description="Pro residues" evidence="1">
    <location>
        <begin position="198"/>
        <end position="207"/>
    </location>
</feature>
<accession>A0A5J5EQU5</accession>
<keyword evidence="3" id="KW-1185">Reference proteome</keyword>
<proteinExistence type="predicted"/>
<organism evidence="2 3">
    <name type="scientific">Sphaerosporella brunnea</name>
    <dbReference type="NCBI Taxonomy" id="1250544"/>
    <lineage>
        <taxon>Eukaryota</taxon>
        <taxon>Fungi</taxon>
        <taxon>Dikarya</taxon>
        <taxon>Ascomycota</taxon>
        <taxon>Pezizomycotina</taxon>
        <taxon>Pezizomycetes</taxon>
        <taxon>Pezizales</taxon>
        <taxon>Pyronemataceae</taxon>
        <taxon>Sphaerosporella</taxon>
    </lineage>
</organism>
<evidence type="ECO:0000256" key="1">
    <source>
        <dbReference type="SAM" id="MobiDB-lite"/>
    </source>
</evidence>
<feature type="region of interest" description="Disordered" evidence="1">
    <location>
        <begin position="1"/>
        <end position="42"/>
    </location>
</feature>
<evidence type="ECO:0000313" key="3">
    <source>
        <dbReference type="Proteomes" id="UP000326924"/>
    </source>
</evidence>
<feature type="compositionally biased region" description="Basic residues" evidence="1">
    <location>
        <begin position="1"/>
        <end position="12"/>
    </location>
</feature>
<dbReference type="AlphaFoldDB" id="A0A5J5EQU5"/>
<feature type="region of interest" description="Disordered" evidence="1">
    <location>
        <begin position="119"/>
        <end position="207"/>
    </location>
</feature>
<evidence type="ECO:0000313" key="2">
    <source>
        <dbReference type="EMBL" id="KAA8900211.1"/>
    </source>
</evidence>
<sequence>MAGRTRSAHSPRTRGAIAFSNRTRRPKTAPPERGWPRPGARGWPLRLRGPALPVAKQVSGHIAQRRRAWPARNSAHHVSEHGANHSVQCLRKCVHISYPLREPPRQSHAALYVPIRGASRTSHSPLGTRRGRQLAAGGEASRRKRLQPGPNSAEPDPVRMGNFLADGPRCAPSIVEHGPASPSQSEETAGMPTGDAPRLPPQRPDPGLPAPGGTCTCPRSVELCICASRHWDCRATSSPATGWASRSACTECCRK</sequence>
<name>A0A5J5EQU5_9PEZI</name>
<gene>
    <name evidence="2" type="ORF">FN846DRAFT_148256</name>
</gene>